<dbReference type="AlphaFoldDB" id="A0A0E9RYS5"/>
<evidence type="ECO:0000313" key="1">
    <source>
        <dbReference type="EMBL" id="JAH33530.1"/>
    </source>
</evidence>
<name>A0A0E9RYS5_ANGAN</name>
<accession>A0A0E9RYS5</accession>
<dbReference type="EMBL" id="GBXM01075047">
    <property type="protein sequence ID" value="JAH33530.1"/>
    <property type="molecule type" value="Transcribed_RNA"/>
</dbReference>
<organism evidence="1">
    <name type="scientific">Anguilla anguilla</name>
    <name type="common">European freshwater eel</name>
    <name type="synonym">Muraena anguilla</name>
    <dbReference type="NCBI Taxonomy" id="7936"/>
    <lineage>
        <taxon>Eukaryota</taxon>
        <taxon>Metazoa</taxon>
        <taxon>Chordata</taxon>
        <taxon>Craniata</taxon>
        <taxon>Vertebrata</taxon>
        <taxon>Euteleostomi</taxon>
        <taxon>Actinopterygii</taxon>
        <taxon>Neopterygii</taxon>
        <taxon>Teleostei</taxon>
        <taxon>Anguilliformes</taxon>
        <taxon>Anguillidae</taxon>
        <taxon>Anguilla</taxon>
    </lineage>
</organism>
<reference evidence="1" key="1">
    <citation type="submission" date="2014-11" db="EMBL/GenBank/DDBJ databases">
        <authorList>
            <person name="Amaro Gonzalez C."/>
        </authorList>
    </citation>
    <scope>NUCLEOTIDE SEQUENCE</scope>
</reference>
<proteinExistence type="predicted"/>
<protein>
    <submittedName>
        <fullName evidence="1">Uncharacterized protein</fullName>
    </submittedName>
</protein>
<reference evidence="1" key="2">
    <citation type="journal article" date="2015" name="Fish Shellfish Immunol.">
        <title>Early steps in the European eel (Anguilla anguilla)-Vibrio vulnificus interaction in the gills: Role of the RtxA13 toxin.</title>
        <authorList>
            <person name="Callol A."/>
            <person name="Pajuelo D."/>
            <person name="Ebbesson L."/>
            <person name="Teles M."/>
            <person name="MacKenzie S."/>
            <person name="Amaro C."/>
        </authorList>
    </citation>
    <scope>NUCLEOTIDE SEQUENCE</scope>
</reference>
<sequence>MCSQRWSTNCLSTNIPVSRAKKRGPVRPAVKTGKKKTFLKMETIHSLLRESGRTFRA</sequence>